<protein>
    <submittedName>
        <fullName evidence="6">Uncharacterized protein</fullName>
    </submittedName>
</protein>
<dbReference type="GO" id="GO:0006412">
    <property type="term" value="P:translation"/>
    <property type="evidence" value="ECO:0007669"/>
    <property type="project" value="UniProtKB-KW"/>
</dbReference>
<sequence>MDRSGADFFRVVDQIRVRLGASPVPVQLPIGAEEGFSGVVDLVRMKSILWNDADLGMTFQLADIPEFMLVEARASRERLVEAAAEANDDLMTEYLESGGLSEGSLVRGVRLRTLAGEIVPVMCGSAFKNKGVQALLDAVVMYLPSPLDVPPVEGHLAGDAVGLRRADDKEPFSALAFKIANDPFVGSLAFFRVYSGVLKSGDSVFNPIKGKKERVGRILQMHSNSREEVKER</sequence>
<evidence type="ECO:0000259" key="4">
    <source>
        <dbReference type="Pfam" id="PF00009"/>
    </source>
</evidence>
<evidence type="ECO:0000256" key="1">
    <source>
        <dbReference type="ARBA" id="ARBA00022741"/>
    </source>
</evidence>
<feature type="domain" description="Elongation factor G-like" evidence="5">
    <location>
        <begin position="171"/>
        <end position="231"/>
    </location>
</feature>
<name>A0A7R8ZXC9_9CRUS</name>
<dbReference type="GO" id="GO:0032790">
    <property type="term" value="P:ribosome disassembly"/>
    <property type="evidence" value="ECO:0007669"/>
    <property type="project" value="TreeGrafter"/>
</dbReference>
<dbReference type="PANTHER" id="PTHR43261:SF1">
    <property type="entry name" value="RIBOSOME-RELEASING FACTOR 2, MITOCHONDRIAL"/>
    <property type="match status" value="1"/>
</dbReference>
<evidence type="ECO:0000259" key="5">
    <source>
        <dbReference type="Pfam" id="PF22042"/>
    </source>
</evidence>
<dbReference type="EMBL" id="OB693958">
    <property type="protein sequence ID" value="CAD7237939.1"/>
    <property type="molecule type" value="Genomic_DNA"/>
</dbReference>
<keyword evidence="1" id="KW-0547">Nucleotide-binding</keyword>
<accession>A0A7R8ZXC9</accession>
<dbReference type="AlphaFoldDB" id="A0A7R8ZXC9"/>
<dbReference type="Gene3D" id="2.40.30.10">
    <property type="entry name" value="Translation factors"/>
    <property type="match status" value="1"/>
</dbReference>
<proteinExistence type="predicted"/>
<evidence type="ECO:0000313" key="6">
    <source>
        <dbReference type="EMBL" id="CAD7237939.1"/>
    </source>
</evidence>
<dbReference type="GO" id="GO:0005525">
    <property type="term" value="F:GTP binding"/>
    <property type="evidence" value="ECO:0007669"/>
    <property type="project" value="UniProtKB-KW"/>
</dbReference>
<dbReference type="SUPFAM" id="SSF52540">
    <property type="entry name" value="P-loop containing nucleoside triphosphate hydrolases"/>
    <property type="match status" value="1"/>
</dbReference>
<dbReference type="InterPro" id="IPR053905">
    <property type="entry name" value="EF-G-like_DII"/>
</dbReference>
<dbReference type="Gene3D" id="3.40.50.300">
    <property type="entry name" value="P-loop containing nucleotide triphosphate hydrolases"/>
    <property type="match status" value="1"/>
</dbReference>
<keyword evidence="2" id="KW-0648">Protein biosynthesis</keyword>
<dbReference type="Pfam" id="PF00009">
    <property type="entry name" value="GTP_EFTU"/>
    <property type="match status" value="1"/>
</dbReference>
<dbReference type="Pfam" id="PF22042">
    <property type="entry name" value="EF-G_D2"/>
    <property type="match status" value="1"/>
</dbReference>
<dbReference type="SUPFAM" id="SSF50447">
    <property type="entry name" value="Translation proteins"/>
    <property type="match status" value="1"/>
</dbReference>
<organism evidence="6">
    <name type="scientific">Cyprideis torosa</name>
    <dbReference type="NCBI Taxonomy" id="163714"/>
    <lineage>
        <taxon>Eukaryota</taxon>
        <taxon>Metazoa</taxon>
        <taxon>Ecdysozoa</taxon>
        <taxon>Arthropoda</taxon>
        <taxon>Crustacea</taxon>
        <taxon>Oligostraca</taxon>
        <taxon>Ostracoda</taxon>
        <taxon>Podocopa</taxon>
        <taxon>Podocopida</taxon>
        <taxon>Cytherocopina</taxon>
        <taxon>Cytheroidea</taxon>
        <taxon>Cytherideidae</taxon>
        <taxon>Cyprideis</taxon>
    </lineage>
</organism>
<dbReference type="InterPro" id="IPR000795">
    <property type="entry name" value="T_Tr_GTP-bd_dom"/>
</dbReference>
<evidence type="ECO:0000256" key="3">
    <source>
        <dbReference type="ARBA" id="ARBA00023134"/>
    </source>
</evidence>
<feature type="domain" description="Tr-type G" evidence="4">
    <location>
        <begin position="75"/>
        <end position="145"/>
    </location>
</feature>
<gene>
    <name evidence="6" type="ORF">CTOB1V02_LOCUS15754</name>
</gene>
<reference evidence="6" key="1">
    <citation type="submission" date="2020-11" db="EMBL/GenBank/DDBJ databases">
        <authorList>
            <person name="Tran Van P."/>
        </authorList>
    </citation>
    <scope>NUCLEOTIDE SEQUENCE</scope>
</reference>
<dbReference type="PANTHER" id="PTHR43261">
    <property type="entry name" value="TRANSLATION ELONGATION FACTOR G-RELATED"/>
    <property type="match status" value="1"/>
</dbReference>
<evidence type="ECO:0000256" key="2">
    <source>
        <dbReference type="ARBA" id="ARBA00022917"/>
    </source>
</evidence>
<keyword evidence="3" id="KW-0342">GTP-binding</keyword>
<dbReference type="OrthoDB" id="198619at2759"/>
<dbReference type="InterPro" id="IPR027417">
    <property type="entry name" value="P-loop_NTPase"/>
</dbReference>
<dbReference type="CDD" id="cd04088">
    <property type="entry name" value="EFG_mtEFG_II"/>
    <property type="match status" value="1"/>
</dbReference>
<dbReference type="InterPro" id="IPR009000">
    <property type="entry name" value="Transl_B-barrel_sf"/>
</dbReference>
<dbReference type="GO" id="GO:0003924">
    <property type="term" value="F:GTPase activity"/>
    <property type="evidence" value="ECO:0007669"/>
    <property type="project" value="InterPro"/>
</dbReference>